<evidence type="ECO:0000313" key="3">
    <source>
        <dbReference type="EMBL" id="BBY36309.1"/>
    </source>
</evidence>
<dbReference type="AlphaFoldDB" id="A0A1X0F5T8"/>
<proteinExistence type="predicted"/>
<dbReference type="EMBL" id="AP022590">
    <property type="protein sequence ID" value="BBY36309.1"/>
    <property type="molecule type" value="Genomic_DNA"/>
</dbReference>
<accession>A0A1X0F5T8</accession>
<dbReference type="EMBL" id="MVHW01000066">
    <property type="protein sequence ID" value="ORA96928.1"/>
    <property type="molecule type" value="Genomic_DNA"/>
</dbReference>
<feature type="transmembrane region" description="Helical" evidence="1">
    <location>
        <begin position="31"/>
        <end position="49"/>
    </location>
</feature>
<protein>
    <recommendedName>
        <fullName evidence="2">DUF2510 domain-containing protein</fullName>
    </recommendedName>
</protein>
<evidence type="ECO:0000259" key="2">
    <source>
        <dbReference type="Pfam" id="PF10708"/>
    </source>
</evidence>
<sequence length="178" mass="19447">MSWFGIILLSALCGGIGCAINQAKNRSGREGFVLGCLLGLIGIIIVLCLPKLPAAELPRPWPTLPPPGWYQDPADPTRNRWWDGARWSDPPPIPPMPSGYRPSPTTYEPWQFNSVKLAPGTPIKVVAAGDEHEGQVGVVHDLVDEDEDGLDVCVKFHGDKEIYAFSHDELIAIRTPTS</sequence>
<keyword evidence="1" id="KW-0472">Membrane</keyword>
<feature type="domain" description="DUF2510" evidence="2">
    <location>
        <begin position="67"/>
        <end position="89"/>
    </location>
</feature>
<dbReference type="Proteomes" id="UP000465812">
    <property type="component" value="Chromosome"/>
</dbReference>
<dbReference type="Proteomes" id="UP000192760">
    <property type="component" value="Unassembled WGS sequence"/>
</dbReference>
<reference evidence="3" key="3">
    <citation type="submission" date="2020-02" db="EMBL/GenBank/DDBJ databases">
        <authorList>
            <person name="Matsumoto Y."/>
            <person name="Kinjo T."/>
            <person name="Motooka D."/>
            <person name="Nabeya D."/>
            <person name="Jung N."/>
            <person name="Uechi K."/>
            <person name="Horii T."/>
            <person name="Iida T."/>
            <person name="Fujita J."/>
            <person name="Nakamura S."/>
        </authorList>
    </citation>
    <scope>NUCLEOTIDE SEQUENCE</scope>
    <source>
        <strain evidence="3">JCM 18113</strain>
    </source>
</reference>
<evidence type="ECO:0000313" key="6">
    <source>
        <dbReference type="Proteomes" id="UP000465812"/>
    </source>
</evidence>
<keyword evidence="1" id="KW-0812">Transmembrane</keyword>
<evidence type="ECO:0000313" key="5">
    <source>
        <dbReference type="Proteomes" id="UP000192760"/>
    </source>
</evidence>
<dbReference type="InterPro" id="IPR018929">
    <property type="entry name" value="DUF2510"/>
</dbReference>
<reference evidence="4 5" key="1">
    <citation type="submission" date="2017-02" db="EMBL/GenBank/DDBJ databases">
        <title>The new phylogeny of genus Mycobacterium.</title>
        <authorList>
            <person name="Tortoli E."/>
            <person name="Trovato A."/>
            <person name="Cirillo D.M."/>
        </authorList>
    </citation>
    <scope>NUCLEOTIDE SEQUENCE [LARGE SCALE GENOMIC DNA]</scope>
    <source>
        <strain evidence="4 5">DSM 45255</strain>
    </source>
</reference>
<gene>
    <name evidence="4" type="ORF">BST30_28030</name>
    <name evidence="3" type="ORF">MMAN_04430</name>
</gene>
<evidence type="ECO:0000256" key="1">
    <source>
        <dbReference type="SAM" id="Phobius"/>
    </source>
</evidence>
<dbReference type="RefSeq" id="WP_083100159.1">
    <property type="nucleotide sequence ID" value="NZ_AP022590.1"/>
</dbReference>
<keyword evidence="6" id="KW-1185">Reference proteome</keyword>
<name>A0A1X0F5T8_MYCNT</name>
<dbReference type="Pfam" id="PF10708">
    <property type="entry name" value="DUF2510"/>
    <property type="match status" value="1"/>
</dbReference>
<organism evidence="4 5">
    <name type="scientific">Mycobacterium mantenii</name>
    <dbReference type="NCBI Taxonomy" id="560555"/>
    <lineage>
        <taxon>Bacteria</taxon>
        <taxon>Bacillati</taxon>
        <taxon>Actinomycetota</taxon>
        <taxon>Actinomycetes</taxon>
        <taxon>Mycobacteriales</taxon>
        <taxon>Mycobacteriaceae</taxon>
        <taxon>Mycobacterium</taxon>
        <taxon>Mycobacterium avium complex (MAC)</taxon>
    </lineage>
</organism>
<evidence type="ECO:0000313" key="4">
    <source>
        <dbReference type="EMBL" id="ORA96928.1"/>
    </source>
</evidence>
<reference evidence="3 6" key="2">
    <citation type="journal article" date="2019" name="Emerg. Microbes Infect.">
        <title>Comprehensive subspecies identification of 175 nontuberculous mycobacteria species based on 7547 genomic profiles.</title>
        <authorList>
            <person name="Matsumoto Y."/>
            <person name="Kinjo T."/>
            <person name="Motooka D."/>
            <person name="Nabeya D."/>
            <person name="Jung N."/>
            <person name="Uechi K."/>
            <person name="Horii T."/>
            <person name="Iida T."/>
            <person name="Fujita J."/>
            <person name="Nakamura S."/>
        </authorList>
    </citation>
    <scope>NUCLEOTIDE SEQUENCE [LARGE SCALE GENOMIC DNA]</scope>
    <source>
        <strain evidence="3 6">JCM 18113</strain>
    </source>
</reference>
<keyword evidence="1" id="KW-1133">Transmembrane helix</keyword>